<dbReference type="GO" id="GO:0000160">
    <property type="term" value="P:phosphorelay signal transduction system"/>
    <property type="evidence" value="ECO:0007669"/>
    <property type="project" value="InterPro"/>
</dbReference>
<accession>A0AA95NLQ7</accession>
<feature type="modified residue" description="4-aspartylphosphate" evidence="1">
    <location>
        <position position="58"/>
    </location>
</feature>
<reference evidence="3" key="1">
    <citation type="submission" date="2023-01" db="EMBL/GenBank/DDBJ databases">
        <title>Whole genome sequence of Paucibacter sp. S2-9 isolated from pond sediment.</title>
        <authorList>
            <person name="Jung J.Y."/>
        </authorList>
    </citation>
    <scope>NUCLEOTIDE SEQUENCE</scope>
    <source>
        <strain evidence="3">S2-9</strain>
    </source>
</reference>
<dbReference type="AlphaFoldDB" id="A0AA95NLQ7"/>
<keyword evidence="1" id="KW-0597">Phosphoprotein</keyword>
<dbReference type="PANTHER" id="PTHR45566:SF1">
    <property type="entry name" value="HTH-TYPE TRANSCRIPTIONAL REGULATOR YHJB-RELATED"/>
    <property type="match status" value="1"/>
</dbReference>
<dbReference type="InterPro" id="IPR051015">
    <property type="entry name" value="EvgA-like"/>
</dbReference>
<dbReference type="EMBL" id="CP116346">
    <property type="protein sequence ID" value="WIT12056.1"/>
    <property type="molecule type" value="Genomic_DNA"/>
</dbReference>
<dbReference type="SUPFAM" id="SSF52172">
    <property type="entry name" value="CheY-like"/>
    <property type="match status" value="1"/>
</dbReference>
<evidence type="ECO:0000259" key="2">
    <source>
        <dbReference type="PROSITE" id="PS50110"/>
    </source>
</evidence>
<dbReference type="RefSeq" id="WP_285233146.1">
    <property type="nucleotide sequence ID" value="NZ_CP116346.1"/>
</dbReference>
<proteinExistence type="predicted"/>
<dbReference type="InterPro" id="IPR001789">
    <property type="entry name" value="Sig_transdc_resp-reg_receiver"/>
</dbReference>
<evidence type="ECO:0000256" key="1">
    <source>
        <dbReference type="PROSITE-ProRule" id="PRU00169"/>
    </source>
</evidence>
<evidence type="ECO:0000313" key="3">
    <source>
        <dbReference type="EMBL" id="WIT12056.1"/>
    </source>
</evidence>
<protein>
    <submittedName>
        <fullName evidence="3">Response regulator transcription factor</fullName>
    </submittedName>
</protein>
<name>A0AA95NLQ7_9BURK</name>
<dbReference type="Gene3D" id="3.40.50.2300">
    <property type="match status" value="1"/>
</dbReference>
<dbReference type="Proteomes" id="UP001177769">
    <property type="component" value="Chromosome"/>
</dbReference>
<gene>
    <name evidence="3" type="ORF">PFX98_00190</name>
</gene>
<dbReference type="KEGG" id="pais:PFX98_00190"/>
<dbReference type="SMART" id="SM00448">
    <property type="entry name" value="REC"/>
    <property type="match status" value="1"/>
</dbReference>
<dbReference type="PROSITE" id="PS50110">
    <property type="entry name" value="RESPONSE_REGULATORY"/>
    <property type="match status" value="1"/>
</dbReference>
<dbReference type="InterPro" id="IPR058245">
    <property type="entry name" value="NreC/VraR/RcsB-like_REC"/>
</dbReference>
<sequence length="128" mass="13933">MANLRTYLVEDSPLLRESLSATLEELVPLRMVAAAADESSALHWLAHHGRDIDLVILDIFLKQGSGLGVLRATQSPPPPYKLVVLSNYATPEVRRSCLALGAAQVFDKSHDIEALVRYCQQLSGSGHA</sequence>
<dbReference type="InterPro" id="IPR011006">
    <property type="entry name" value="CheY-like_superfamily"/>
</dbReference>
<dbReference type="PANTHER" id="PTHR45566">
    <property type="entry name" value="HTH-TYPE TRANSCRIPTIONAL REGULATOR YHJB-RELATED"/>
    <property type="match status" value="1"/>
</dbReference>
<evidence type="ECO:0000313" key="4">
    <source>
        <dbReference type="Proteomes" id="UP001177769"/>
    </source>
</evidence>
<feature type="domain" description="Response regulatory" evidence="2">
    <location>
        <begin position="5"/>
        <end position="123"/>
    </location>
</feature>
<dbReference type="CDD" id="cd17535">
    <property type="entry name" value="REC_NarL-like"/>
    <property type="match status" value="1"/>
</dbReference>
<organism evidence="3 4">
    <name type="scientific">Paucibacter sediminis</name>
    <dbReference type="NCBI Taxonomy" id="3019553"/>
    <lineage>
        <taxon>Bacteria</taxon>
        <taxon>Pseudomonadati</taxon>
        <taxon>Pseudomonadota</taxon>
        <taxon>Betaproteobacteria</taxon>
        <taxon>Burkholderiales</taxon>
        <taxon>Sphaerotilaceae</taxon>
        <taxon>Roseateles</taxon>
    </lineage>
</organism>
<dbReference type="Pfam" id="PF00072">
    <property type="entry name" value="Response_reg"/>
    <property type="match status" value="1"/>
</dbReference>
<keyword evidence="4" id="KW-1185">Reference proteome</keyword>